<dbReference type="GO" id="GO:0005739">
    <property type="term" value="C:mitochondrion"/>
    <property type="evidence" value="ECO:0007669"/>
    <property type="project" value="TreeGrafter"/>
</dbReference>
<dbReference type="AlphaFoldDB" id="A0AAJ7J632"/>
<reference evidence="6" key="1">
    <citation type="submission" date="2025-08" db="UniProtKB">
        <authorList>
            <consortium name="RefSeq"/>
        </authorList>
    </citation>
    <scope>IDENTIFICATION</scope>
    <source>
        <tissue evidence="6">Whole body</tissue>
    </source>
</reference>
<dbReference type="RefSeq" id="XP_017885392.1">
    <property type="nucleotide sequence ID" value="XM_018029903.2"/>
</dbReference>
<dbReference type="Pfam" id="PF10203">
    <property type="entry name" value="Pet191_N"/>
    <property type="match status" value="1"/>
</dbReference>
<comment type="function">
    <text evidence="1">Involved in an early step of the mitochondrial complex IV assembly process.</text>
</comment>
<gene>
    <name evidence="6" type="primary">LOC108628149</name>
</gene>
<keyword evidence="5" id="KW-1185">Reference proteome</keyword>
<dbReference type="GeneID" id="108628149"/>
<evidence type="ECO:0000256" key="1">
    <source>
        <dbReference type="ARBA" id="ARBA00003186"/>
    </source>
</evidence>
<dbReference type="InterPro" id="IPR018793">
    <property type="entry name" value="Cyt_c_oxidase_assmbl_Pet191"/>
</dbReference>
<dbReference type="PANTHER" id="PTHR28627">
    <property type="entry name" value="CYTOCHROME C OXIDASE ASSEMBLY FACTOR 5"/>
    <property type="match status" value="1"/>
</dbReference>
<organism evidence="5 6">
    <name type="scientific">Ceratina calcarata</name>
    <dbReference type="NCBI Taxonomy" id="156304"/>
    <lineage>
        <taxon>Eukaryota</taxon>
        <taxon>Metazoa</taxon>
        <taxon>Ecdysozoa</taxon>
        <taxon>Arthropoda</taxon>
        <taxon>Hexapoda</taxon>
        <taxon>Insecta</taxon>
        <taxon>Pterygota</taxon>
        <taxon>Neoptera</taxon>
        <taxon>Endopterygota</taxon>
        <taxon>Hymenoptera</taxon>
        <taxon>Apocrita</taxon>
        <taxon>Aculeata</taxon>
        <taxon>Apoidea</taxon>
        <taxon>Anthophila</taxon>
        <taxon>Apidae</taxon>
        <taxon>Ceratina</taxon>
        <taxon>Zadontomerus</taxon>
    </lineage>
</organism>
<comment type="similarity">
    <text evidence="2">Belongs to the PET191 family.</text>
</comment>
<sequence length="102" mass="12158">MNSECVYVELCVVKFELLLKMMRYEEEGETLKDKSRCAHLRANLKMCLLQTDCCRIQRRTPRECLKSKDPSVPEECYALYVSFFECKHSIIDGRRRFRGPRE</sequence>
<keyword evidence="4" id="KW-1015">Disulfide bond</keyword>
<dbReference type="KEGG" id="ccal:108628149"/>
<evidence type="ECO:0000313" key="5">
    <source>
        <dbReference type="Proteomes" id="UP000694925"/>
    </source>
</evidence>
<evidence type="ECO:0000256" key="2">
    <source>
        <dbReference type="ARBA" id="ARBA00007785"/>
    </source>
</evidence>
<accession>A0AAJ7J632</accession>
<dbReference type="PANTHER" id="PTHR28627:SF1">
    <property type="entry name" value="CYTOCHROME C OXIDASE ASSEMBLY FACTOR 5"/>
    <property type="match status" value="1"/>
</dbReference>
<proteinExistence type="inferred from homology"/>
<dbReference type="Proteomes" id="UP000694925">
    <property type="component" value="Unplaced"/>
</dbReference>
<name>A0AAJ7J632_9HYME</name>
<protein>
    <recommendedName>
        <fullName evidence="3">Cytochrome c oxidase assembly factor 5</fullName>
    </recommendedName>
</protein>
<evidence type="ECO:0000256" key="3">
    <source>
        <dbReference type="ARBA" id="ARBA00021904"/>
    </source>
</evidence>
<dbReference type="GO" id="GO:0033617">
    <property type="term" value="P:mitochondrial respiratory chain complex IV assembly"/>
    <property type="evidence" value="ECO:0007669"/>
    <property type="project" value="TreeGrafter"/>
</dbReference>
<evidence type="ECO:0000256" key="4">
    <source>
        <dbReference type="ARBA" id="ARBA00023157"/>
    </source>
</evidence>
<evidence type="ECO:0000313" key="6">
    <source>
        <dbReference type="RefSeq" id="XP_017885392.1"/>
    </source>
</evidence>